<organism evidence="1">
    <name type="scientific">Neobacillus citreus</name>
    <dbReference type="NCBI Taxonomy" id="2833578"/>
    <lineage>
        <taxon>Bacteria</taxon>
        <taxon>Bacillati</taxon>
        <taxon>Bacillota</taxon>
        <taxon>Bacilli</taxon>
        <taxon>Bacillales</taxon>
        <taxon>Bacillaceae</taxon>
        <taxon>Neobacillus</taxon>
    </lineage>
</organism>
<evidence type="ECO:0008006" key="2">
    <source>
        <dbReference type="Google" id="ProtNLM"/>
    </source>
</evidence>
<evidence type="ECO:0000313" key="1">
    <source>
        <dbReference type="EMBL" id="MBS4183299.1"/>
    </source>
</evidence>
<protein>
    <recommendedName>
        <fullName evidence="2">HEAT repeat domain-containing protein</fullName>
    </recommendedName>
</protein>
<dbReference type="Gene3D" id="1.25.10.10">
    <property type="entry name" value="Leucine-rich Repeat Variant"/>
    <property type="match status" value="1"/>
</dbReference>
<reference evidence="1" key="1">
    <citation type="submission" date="2021-05" db="EMBL/GenBank/DDBJ databases">
        <title>Novel Bacillus species.</title>
        <authorList>
            <person name="Liu G."/>
        </authorList>
    </citation>
    <scope>NUCLEOTIDE SEQUENCE</scope>
    <source>
        <strain evidence="1">FJAT-50051</strain>
    </source>
</reference>
<dbReference type="SUPFAM" id="SSF48371">
    <property type="entry name" value="ARM repeat"/>
    <property type="match status" value="1"/>
</dbReference>
<dbReference type="AlphaFoldDB" id="A0A942SZM3"/>
<gene>
    <name evidence="1" type="ORF">KHB02_18045</name>
</gene>
<name>A0A942SZM3_9BACI</name>
<dbReference type="InterPro" id="IPR011989">
    <property type="entry name" value="ARM-like"/>
</dbReference>
<dbReference type="InterPro" id="IPR016024">
    <property type="entry name" value="ARM-type_fold"/>
</dbReference>
<comment type="caution">
    <text evidence="1">The sequence shown here is derived from an EMBL/GenBank/DDBJ whole genome shotgun (WGS) entry which is preliminary data.</text>
</comment>
<sequence>MTTLAEALAHPRSSVRLQAVMTAGTDADAADLDLLVRQCAAEPDFFVRDMLTWALTRLPADLVVPRLLTELRDGGRQARSQALHTLSKVGDRRAWSDVMAHLGDVDDEVAKAAWRAAVALAPDDRRAEVADRLVELLGRGDDSLRRSLSRSVVALGEDVAGPALDRAAQSSRPAVRDHVDEVRRLFRDPHSASDAALAAARREVALGRTRSAKG</sequence>
<proteinExistence type="predicted"/>
<accession>A0A942SZM3</accession>
<dbReference type="EMBL" id="JAGYPE010000003">
    <property type="protein sequence ID" value="MBS4183299.1"/>
    <property type="molecule type" value="Genomic_DNA"/>
</dbReference>